<evidence type="ECO:0000256" key="1">
    <source>
        <dbReference type="ARBA" id="ARBA00023054"/>
    </source>
</evidence>
<dbReference type="GO" id="GO:0031982">
    <property type="term" value="C:vesicle"/>
    <property type="evidence" value="ECO:0007669"/>
    <property type="project" value="TreeGrafter"/>
</dbReference>
<feature type="region of interest" description="Disordered" evidence="3">
    <location>
        <begin position="1"/>
        <end position="20"/>
    </location>
</feature>
<dbReference type="InParanoid" id="A0A1Q3AWS2"/>
<dbReference type="OrthoDB" id="1717591at2759"/>
<feature type="compositionally biased region" description="Basic and acidic residues" evidence="3">
    <location>
        <begin position="223"/>
        <end position="232"/>
    </location>
</feature>
<feature type="region of interest" description="Disordered" evidence="3">
    <location>
        <begin position="611"/>
        <end position="837"/>
    </location>
</feature>
<feature type="compositionally biased region" description="Polar residues" evidence="3">
    <location>
        <begin position="127"/>
        <end position="144"/>
    </location>
</feature>
<feature type="compositionally biased region" description="Pro residues" evidence="3">
    <location>
        <begin position="293"/>
        <end position="306"/>
    </location>
</feature>
<protein>
    <submittedName>
        <fullName evidence="5">DnaJ domain-containing protein</fullName>
    </submittedName>
</protein>
<feature type="compositionally biased region" description="Basic and acidic residues" evidence="3">
    <location>
        <begin position="462"/>
        <end position="481"/>
    </location>
</feature>
<comment type="caution">
    <text evidence="5">The sequence shown here is derived from an EMBL/GenBank/DDBJ whole genome shotgun (WGS) entry which is preliminary data.</text>
</comment>
<feature type="coiled-coil region" evidence="2">
    <location>
        <begin position="1238"/>
        <end position="1287"/>
    </location>
</feature>
<keyword evidence="1 2" id="KW-0175">Coiled coil</keyword>
<dbReference type="PANTHER" id="PTHR23172:SF87">
    <property type="entry name" value="CHAPERONE DNAJ-DOMAIN SUPERFAMILY PROTEIN"/>
    <property type="match status" value="1"/>
</dbReference>
<feature type="region of interest" description="Disordered" evidence="3">
    <location>
        <begin position="288"/>
        <end position="313"/>
    </location>
</feature>
<organism evidence="5 6">
    <name type="scientific">Cephalotus follicularis</name>
    <name type="common">Albany pitcher plant</name>
    <dbReference type="NCBI Taxonomy" id="3775"/>
    <lineage>
        <taxon>Eukaryota</taxon>
        <taxon>Viridiplantae</taxon>
        <taxon>Streptophyta</taxon>
        <taxon>Embryophyta</taxon>
        <taxon>Tracheophyta</taxon>
        <taxon>Spermatophyta</taxon>
        <taxon>Magnoliopsida</taxon>
        <taxon>eudicotyledons</taxon>
        <taxon>Gunneridae</taxon>
        <taxon>Pentapetalae</taxon>
        <taxon>rosids</taxon>
        <taxon>fabids</taxon>
        <taxon>Oxalidales</taxon>
        <taxon>Cephalotaceae</taxon>
        <taxon>Cephalotus</taxon>
    </lineage>
</organism>
<feature type="compositionally biased region" description="Basic and acidic residues" evidence="3">
    <location>
        <begin position="974"/>
        <end position="996"/>
    </location>
</feature>
<feature type="domain" description="J" evidence="4">
    <location>
        <begin position="1436"/>
        <end position="1500"/>
    </location>
</feature>
<dbReference type="SUPFAM" id="SSF46565">
    <property type="entry name" value="Chaperone J-domain"/>
    <property type="match status" value="1"/>
</dbReference>
<evidence type="ECO:0000256" key="3">
    <source>
        <dbReference type="SAM" id="MobiDB-lite"/>
    </source>
</evidence>
<evidence type="ECO:0000313" key="6">
    <source>
        <dbReference type="Proteomes" id="UP000187406"/>
    </source>
</evidence>
<feature type="region of interest" description="Disordered" evidence="3">
    <location>
        <begin position="1134"/>
        <end position="1205"/>
    </location>
</feature>
<dbReference type="PROSITE" id="PS50076">
    <property type="entry name" value="DNAJ_2"/>
    <property type="match status" value="1"/>
</dbReference>
<dbReference type="FunFam" id="1.10.287.110:FF:000009">
    <property type="entry name" value="Auxilin-related protein 1"/>
    <property type="match status" value="1"/>
</dbReference>
<keyword evidence="6" id="KW-1185">Reference proteome</keyword>
<proteinExistence type="predicted"/>
<dbReference type="InterPro" id="IPR036869">
    <property type="entry name" value="J_dom_sf"/>
</dbReference>
<feature type="compositionally biased region" description="Basic and acidic residues" evidence="3">
    <location>
        <begin position="646"/>
        <end position="704"/>
    </location>
</feature>
<feature type="compositionally biased region" description="Basic and acidic residues" evidence="3">
    <location>
        <begin position="1034"/>
        <end position="1055"/>
    </location>
</feature>
<feature type="coiled-coil region" evidence="2">
    <location>
        <begin position="1361"/>
        <end position="1400"/>
    </location>
</feature>
<reference evidence="6" key="1">
    <citation type="submission" date="2016-04" db="EMBL/GenBank/DDBJ databases">
        <title>Cephalotus genome sequencing.</title>
        <authorList>
            <person name="Fukushima K."/>
            <person name="Hasebe M."/>
            <person name="Fang X."/>
        </authorList>
    </citation>
    <scope>NUCLEOTIDE SEQUENCE [LARGE SCALE GENOMIC DNA]</scope>
    <source>
        <strain evidence="6">cv. St1</strain>
    </source>
</reference>
<feature type="compositionally biased region" description="Basic and acidic residues" evidence="3">
    <location>
        <begin position="618"/>
        <end position="632"/>
    </location>
</feature>
<feature type="region of interest" description="Disordered" evidence="3">
    <location>
        <begin position="124"/>
        <end position="148"/>
    </location>
</feature>
<dbReference type="PANTHER" id="PTHR23172">
    <property type="entry name" value="AUXILIN/CYCLIN G-ASSOCIATED KINASE-RELATED"/>
    <property type="match status" value="1"/>
</dbReference>
<evidence type="ECO:0000259" key="4">
    <source>
        <dbReference type="PROSITE" id="PS50076"/>
    </source>
</evidence>
<dbReference type="FunCoup" id="A0A1Q3AWS2">
    <property type="interactions" value="286"/>
</dbReference>
<dbReference type="InterPro" id="IPR001623">
    <property type="entry name" value="DnaJ_domain"/>
</dbReference>
<name>A0A1Q3AWS2_CEPFO</name>
<dbReference type="EMBL" id="BDDD01000134">
    <property type="protein sequence ID" value="GAV60012.1"/>
    <property type="molecule type" value="Genomic_DNA"/>
</dbReference>
<feature type="region of interest" description="Disordered" evidence="3">
    <location>
        <begin position="375"/>
        <end position="421"/>
    </location>
</feature>
<feature type="compositionally biased region" description="Basic and acidic residues" evidence="3">
    <location>
        <begin position="907"/>
        <end position="918"/>
    </location>
</feature>
<feature type="region of interest" description="Disordered" evidence="3">
    <location>
        <begin position="956"/>
        <end position="1008"/>
    </location>
</feature>
<gene>
    <name evidence="5" type="ORF">CFOL_v3_03543</name>
</gene>
<accession>A0A1Q3AWS2</accession>
<dbReference type="Gene3D" id="1.10.287.110">
    <property type="entry name" value="DnaJ domain"/>
    <property type="match status" value="1"/>
</dbReference>
<feature type="compositionally biased region" description="Basic and acidic residues" evidence="3">
    <location>
        <begin position="881"/>
        <end position="891"/>
    </location>
</feature>
<feature type="compositionally biased region" description="Low complexity" evidence="3">
    <location>
        <begin position="1311"/>
        <end position="1324"/>
    </location>
</feature>
<dbReference type="STRING" id="3775.A0A1Q3AWS2"/>
<dbReference type="GO" id="GO:0072318">
    <property type="term" value="P:clathrin coat disassembly"/>
    <property type="evidence" value="ECO:0007669"/>
    <property type="project" value="TreeGrafter"/>
</dbReference>
<evidence type="ECO:0000256" key="2">
    <source>
        <dbReference type="SAM" id="Coils"/>
    </source>
</evidence>
<feature type="region of interest" description="Disordered" evidence="3">
    <location>
        <begin position="566"/>
        <end position="594"/>
    </location>
</feature>
<feature type="region of interest" description="Disordered" evidence="3">
    <location>
        <begin position="208"/>
        <end position="252"/>
    </location>
</feature>
<feature type="region of interest" description="Disordered" evidence="3">
    <location>
        <begin position="459"/>
        <end position="481"/>
    </location>
</feature>
<feature type="region of interest" description="Disordered" evidence="3">
    <location>
        <begin position="1307"/>
        <end position="1341"/>
    </location>
</feature>
<feature type="compositionally biased region" description="Basic and acidic residues" evidence="3">
    <location>
        <begin position="566"/>
        <end position="583"/>
    </location>
</feature>
<feature type="compositionally biased region" description="Basic and acidic residues" evidence="3">
    <location>
        <begin position="711"/>
        <end position="810"/>
    </location>
</feature>
<feature type="region of interest" description="Disordered" evidence="3">
    <location>
        <begin position="875"/>
        <end position="919"/>
    </location>
</feature>
<feature type="region of interest" description="Disordered" evidence="3">
    <location>
        <begin position="1027"/>
        <end position="1055"/>
    </location>
</feature>
<evidence type="ECO:0000313" key="5">
    <source>
        <dbReference type="EMBL" id="GAV60012.1"/>
    </source>
</evidence>
<feature type="compositionally biased region" description="Basic residues" evidence="3">
    <location>
        <begin position="584"/>
        <end position="594"/>
    </location>
</feature>
<feature type="compositionally biased region" description="Basic and acidic residues" evidence="3">
    <location>
        <begin position="822"/>
        <end position="837"/>
    </location>
</feature>
<dbReference type="GO" id="GO:0030276">
    <property type="term" value="F:clathrin binding"/>
    <property type="evidence" value="ECO:0007669"/>
    <property type="project" value="TreeGrafter"/>
</dbReference>
<sequence>MENFSHSRQPNKLLSSSLSKKTCNGGNNSIFATETTYHDVFRDPPKFGAPTLSPRVEDYREIFGAFHASRASSIPVLDLPPVDEDEVFFDVRSSGFDYSEVFGGGFNGLDFAVSYEELIRQSDGGDCSSSEEAWTPAETESLSGESDHYGKNRCFLNGDSYEPIDDSMEFSISYLKANQIHGVDMPKGVTHVSQRNAVPGYTSVVDKTTQKTDDRYPSLQVTDDSKVSKELSGEMTKGKHPRKIMSHPMNGSAGGVTFANGLKLQRTYDRDSSLPDVSYVIVSDVSLRTQPSQVPPPARPPPPSRQPPATNVKKEEMAGLISTCRPTASGWIAGDSSPPYFDVEVDASSSAAASAAAMKEVMEKAQARLKSAKEFMERKKEGVQSRTTLGSKNNRKDNKGKVSKIADGSSDDRTDEGLQATCGRNNSEIKFLVMEERRNVFQTTQAVPDSLEEEKLLNGAKKSAEMKRERESWSTKGSDRIDGAGEWKEATEFFELVKTDTSRMAFEPANSEKILVQNSKMQELGQKEREAALEALPQQQESDEKVQAVKVDRDLEEHGKKLDVAKQACELKENMGRSRAPKEARRRKGKQKKVKITLEVCEQEDNGKEVRIAQQPLEAEKKPIEAEKKPSEADESEELGNFVHFQQDRFEVEQHKENEQQLKEANCEGEDNEKRNREALDKTENEKRLKEAREQEEKEKRSMEVFEWEEKENKQKKGHEREDIEKRIREPFERIENEKRRKQALEREENERKSKEAVEREENEKNQREACEREENERTLKESLEQEENKKKQREAQEREENERRLKEALEQEENEKQNQAFERDEAEKRLKEACEKEGSLNRIRDACEKEESRRGLEEVVELAKHSRMLKEALGQEENEMNSKEEFKQEEFGNTTKDGSMWEETDEGLKDSCGHKEPNGLNQLREQVQEGEIDTKLNTVEGTHVHMEWGHIRVPNEADKHVDSGSPQATLSASEHEENNEKLEATEKAFAHEKNGKTQTEPEDIEKETEAVEIVDVEVDGNCEASGVVQSNLEHSKDRSRVEHVTESRRQDDSLMKASEVGIGIGRRNVEKIKTATLNSDVENQGKEFASEWGERVKNNKKAHVVLNQEENNDNIISPVETGRKLEAVQSSMLEGKGNAQKKAHQVHECQSTERKEKKINVTLASEEKEAERLSRGREMEKDRLRKIEEEREREREREKDRMSVDRATLEARDRAYAESRDRVERVALERATAEARQRAMIEARERLEKACAEAREKSFGDNGITEARLRAERAAVERATAEARERAAEKAACEARERAERSSSDIFCASSRSNGMRPSSSSSDLQDQQFPGASYSSGSRYSYSASIYTERSEVVECESAQRCKARLERHQRTAERAAKALAEKNMRDLLAQREQAERNRLAETLDADVKRWSSGKEGNLRALLSTLQYILGPDSGWQPIPLTEVITAAAVKKAYRKATLCVHPDKLQQHGASIQQKYICEKVFDLLKEAWNRFNSEER</sequence>
<dbReference type="GO" id="GO:0005737">
    <property type="term" value="C:cytoplasm"/>
    <property type="evidence" value="ECO:0007669"/>
    <property type="project" value="TreeGrafter"/>
</dbReference>
<feature type="compositionally biased region" description="Basic and acidic residues" evidence="3">
    <location>
        <begin position="1146"/>
        <end position="1205"/>
    </location>
</feature>
<dbReference type="Proteomes" id="UP000187406">
    <property type="component" value="Unassembled WGS sequence"/>
</dbReference>
<feature type="compositionally biased region" description="Polar residues" evidence="3">
    <location>
        <begin position="1"/>
        <end position="10"/>
    </location>
</feature>
<dbReference type="GO" id="GO:0072583">
    <property type="term" value="P:clathrin-dependent endocytosis"/>
    <property type="evidence" value="ECO:0007669"/>
    <property type="project" value="TreeGrafter"/>
</dbReference>